<gene>
    <name evidence="2" type="ORF">ACFOW3_13580</name>
</gene>
<dbReference type="Pfam" id="PF07102">
    <property type="entry name" value="YbcO"/>
    <property type="match status" value="1"/>
</dbReference>
<evidence type="ECO:0000313" key="2">
    <source>
        <dbReference type="EMBL" id="MFC3935647.1"/>
    </source>
</evidence>
<proteinExistence type="predicted"/>
<feature type="region of interest" description="Disordered" evidence="1">
    <location>
        <begin position="1"/>
        <end position="34"/>
    </location>
</feature>
<evidence type="ECO:0000313" key="3">
    <source>
        <dbReference type="Proteomes" id="UP001595693"/>
    </source>
</evidence>
<organism evidence="2 3">
    <name type="scientific">Acidovorax facilis</name>
    <dbReference type="NCBI Taxonomy" id="12917"/>
    <lineage>
        <taxon>Bacteria</taxon>
        <taxon>Pseudomonadati</taxon>
        <taxon>Pseudomonadota</taxon>
        <taxon>Betaproteobacteria</taxon>
        <taxon>Burkholderiales</taxon>
        <taxon>Comamonadaceae</taxon>
        <taxon>Acidovorax</taxon>
    </lineage>
</organism>
<dbReference type="Gene3D" id="3.30.50.20">
    <property type="entry name" value="prophage-derive protein ybcO"/>
    <property type="match status" value="1"/>
</dbReference>
<sequence length="172" mass="18412">MKRTGFKPRAQHREPRDPDRARATPTVTPGAFRAPQSVVAAPVAAPKSAAHRNAHLREMARGMPCLLRVPGVCTQDRATVVCCHSNLSIHGKAGARKADDHYSVWGCAACHQWLDQGAAPRAQKAAAFMSAHLAQVLEWRAIAFDTNSSPRDRGAALWALGLLNATPAGAQP</sequence>
<dbReference type="RefSeq" id="WP_252635548.1">
    <property type="nucleotide sequence ID" value="NZ_JAMXAX010000009.1"/>
</dbReference>
<feature type="compositionally biased region" description="Basic and acidic residues" evidence="1">
    <location>
        <begin position="11"/>
        <end position="22"/>
    </location>
</feature>
<evidence type="ECO:0000256" key="1">
    <source>
        <dbReference type="SAM" id="MobiDB-lite"/>
    </source>
</evidence>
<dbReference type="InterPro" id="IPR010774">
    <property type="entry name" value="YbcO"/>
</dbReference>
<reference evidence="3" key="1">
    <citation type="journal article" date="2019" name="Int. J. Syst. Evol. Microbiol.">
        <title>The Global Catalogue of Microorganisms (GCM) 10K type strain sequencing project: providing services to taxonomists for standard genome sequencing and annotation.</title>
        <authorList>
            <consortium name="The Broad Institute Genomics Platform"/>
            <consortium name="The Broad Institute Genome Sequencing Center for Infectious Disease"/>
            <person name="Wu L."/>
            <person name="Ma J."/>
        </authorList>
    </citation>
    <scope>NUCLEOTIDE SEQUENCE [LARGE SCALE GENOMIC DNA]</scope>
    <source>
        <strain evidence="3">CCUG 2113</strain>
    </source>
</reference>
<comment type="caution">
    <text evidence="2">The sequence shown here is derived from an EMBL/GenBank/DDBJ whole genome shotgun (WGS) entry which is preliminary data.</text>
</comment>
<dbReference type="EMBL" id="JBHSAJ010000037">
    <property type="protein sequence ID" value="MFC3935647.1"/>
    <property type="molecule type" value="Genomic_DNA"/>
</dbReference>
<accession>A0ABV8DBQ0</accession>
<protein>
    <submittedName>
        <fullName evidence="2">Nuclease domain-containing protein</fullName>
    </submittedName>
</protein>
<dbReference type="Proteomes" id="UP001595693">
    <property type="component" value="Unassembled WGS sequence"/>
</dbReference>
<name>A0ABV8DBQ0_9BURK</name>
<keyword evidence="3" id="KW-1185">Reference proteome</keyword>
<feature type="compositionally biased region" description="Basic residues" evidence="1">
    <location>
        <begin position="1"/>
        <end position="10"/>
    </location>
</feature>